<reference evidence="2 3" key="1">
    <citation type="journal article" date="2014" name="Int. J. Syst. Evol. Microbiol.">
        <title>Complete genome sequence of Corynebacterium casei LMG S-19264T (=DSM 44701T), isolated from a smear-ripened cheese.</title>
        <authorList>
            <consortium name="US DOE Joint Genome Institute (JGI-PGF)"/>
            <person name="Walter F."/>
            <person name="Albersmeier A."/>
            <person name="Kalinowski J."/>
            <person name="Ruckert C."/>
        </authorList>
    </citation>
    <scope>NUCLEOTIDE SEQUENCE [LARGE SCALE GENOMIC DNA]</scope>
    <source>
        <strain evidence="2 3">CGMCC 1.15896</strain>
    </source>
</reference>
<dbReference type="Proteomes" id="UP000596977">
    <property type="component" value="Unassembled WGS sequence"/>
</dbReference>
<name>A0A916RAP4_9HYPH</name>
<evidence type="ECO:0000313" key="2">
    <source>
        <dbReference type="EMBL" id="GGA46380.1"/>
    </source>
</evidence>
<evidence type="ECO:0000256" key="1">
    <source>
        <dbReference type="SAM" id="Phobius"/>
    </source>
</evidence>
<evidence type="ECO:0000313" key="3">
    <source>
        <dbReference type="Proteomes" id="UP000596977"/>
    </source>
</evidence>
<dbReference type="AlphaFoldDB" id="A0A916RAP4"/>
<keyword evidence="3" id="KW-1185">Reference proteome</keyword>
<keyword evidence="1" id="KW-0472">Membrane</keyword>
<feature type="transmembrane region" description="Helical" evidence="1">
    <location>
        <begin position="25"/>
        <end position="46"/>
    </location>
</feature>
<keyword evidence="1" id="KW-0812">Transmembrane</keyword>
<protein>
    <submittedName>
        <fullName evidence="2">Uncharacterized protein</fullName>
    </submittedName>
</protein>
<keyword evidence="1" id="KW-1133">Transmembrane helix</keyword>
<accession>A0A916RAP4</accession>
<proteinExistence type="predicted"/>
<dbReference type="EMBL" id="BMKB01000002">
    <property type="protein sequence ID" value="GGA46380.1"/>
    <property type="molecule type" value="Genomic_DNA"/>
</dbReference>
<gene>
    <name evidence="2" type="ORF">GCM10011499_15160</name>
</gene>
<comment type="caution">
    <text evidence="2">The sequence shown here is derived from an EMBL/GenBank/DDBJ whole genome shotgun (WGS) entry which is preliminary data.</text>
</comment>
<organism evidence="2 3">
    <name type="scientific">Pelagibacterium lentulum</name>
    <dbReference type="NCBI Taxonomy" id="2029865"/>
    <lineage>
        <taxon>Bacteria</taxon>
        <taxon>Pseudomonadati</taxon>
        <taxon>Pseudomonadota</taxon>
        <taxon>Alphaproteobacteria</taxon>
        <taxon>Hyphomicrobiales</taxon>
        <taxon>Devosiaceae</taxon>
        <taxon>Pelagibacterium</taxon>
    </lineage>
</organism>
<sequence length="69" mass="7593">MRHWLSRSRSTASAPIRGQDKRSFIIGWLSILAVGAAMFAIITLPLSHSKYELQVAGQPIETTATHSQT</sequence>